<dbReference type="NCBIfam" id="TIGR00912">
    <property type="entry name" value="2A0309"/>
    <property type="match status" value="1"/>
</dbReference>
<feature type="transmembrane region" description="Helical" evidence="8">
    <location>
        <begin position="12"/>
        <end position="32"/>
    </location>
</feature>
<keyword evidence="6 8" id="KW-1133">Transmembrane helix</keyword>
<keyword evidence="10" id="KW-1185">Reference proteome</keyword>
<dbReference type="EMBL" id="JAVDQG010000001">
    <property type="protein sequence ID" value="MDR6224374.1"/>
    <property type="molecule type" value="Genomic_DNA"/>
</dbReference>
<evidence type="ECO:0000313" key="10">
    <source>
        <dbReference type="Proteomes" id="UP001185012"/>
    </source>
</evidence>
<evidence type="ECO:0000256" key="5">
    <source>
        <dbReference type="ARBA" id="ARBA00022692"/>
    </source>
</evidence>
<gene>
    <name evidence="9" type="ORF">JOE21_000362</name>
</gene>
<evidence type="ECO:0000313" key="9">
    <source>
        <dbReference type="EMBL" id="MDR6224374.1"/>
    </source>
</evidence>
<feature type="transmembrane region" description="Helical" evidence="8">
    <location>
        <begin position="266"/>
        <end position="294"/>
    </location>
</feature>
<sequence length="368" mass="40903">MKNQISVRQFTILVALFTAGNPVLLLPGTLVSKAGPDAWIATGVSLVAGCLLVLLFHALYSRFPEQNLMEIMEEVLGKWIGKIVALLFILAYPLLLTALVLRDVGDFITSQPFPETPILAVEILFILVVMLGVHLGMEVMARTAELFFPLSILLLLIWMFALLPELQLDRLQPMLEKGFSPVWEASIILVGFPYLELVIFLMIMPLVNEKKKVRRGFLTGVVLGGAMIAVVTFYAVTALGVSYAAIKQYPAYELGQMISIEGFLERIEVIVAGFWLISIFVRAYISFFVLISGFSSIFGIKDARSLIAPMGILVTVLSLHIIPNTSYLMRFTEKIWTPYGMIFGLFLPMLLWGIGMLRKKSSQTNTSA</sequence>
<feature type="transmembrane region" description="Helical" evidence="8">
    <location>
        <begin position="183"/>
        <end position="204"/>
    </location>
</feature>
<dbReference type="Gene3D" id="1.20.1740.10">
    <property type="entry name" value="Amino acid/polyamine transporter I"/>
    <property type="match status" value="1"/>
</dbReference>
<protein>
    <submittedName>
        <fullName evidence="9">Spore germination protein KB</fullName>
    </submittedName>
</protein>
<feature type="transmembrane region" description="Helical" evidence="8">
    <location>
        <begin position="306"/>
        <end position="323"/>
    </location>
</feature>
<evidence type="ECO:0000256" key="6">
    <source>
        <dbReference type="ARBA" id="ARBA00022989"/>
    </source>
</evidence>
<feature type="transmembrane region" description="Helical" evidence="8">
    <location>
        <begin position="335"/>
        <end position="354"/>
    </location>
</feature>
<feature type="transmembrane region" description="Helical" evidence="8">
    <location>
        <begin position="38"/>
        <end position="59"/>
    </location>
</feature>
<dbReference type="PANTHER" id="PTHR34975">
    <property type="entry name" value="SPORE GERMINATION PROTEIN A2"/>
    <property type="match status" value="1"/>
</dbReference>
<comment type="subcellular location">
    <subcellularLocation>
        <location evidence="1">Membrane</location>
        <topology evidence="1">Multi-pass membrane protein</topology>
    </subcellularLocation>
</comment>
<reference evidence="9 10" key="1">
    <citation type="submission" date="2023-07" db="EMBL/GenBank/DDBJ databases">
        <title>Genomic Encyclopedia of Type Strains, Phase IV (KMG-IV): sequencing the most valuable type-strain genomes for metagenomic binning, comparative biology and taxonomic classification.</title>
        <authorList>
            <person name="Goeker M."/>
        </authorList>
    </citation>
    <scope>NUCLEOTIDE SEQUENCE [LARGE SCALE GENOMIC DNA]</scope>
    <source>
        <strain evidence="9 10">DSM 45903</strain>
    </source>
</reference>
<keyword evidence="7 8" id="KW-0472">Membrane</keyword>
<dbReference type="RefSeq" id="WP_309861636.1">
    <property type="nucleotide sequence ID" value="NZ_JAVDQG010000001.1"/>
</dbReference>
<evidence type="ECO:0000256" key="3">
    <source>
        <dbReference type="ARBA" id="ARBA00022448"/>
    </source>
</evidence>
<evidence type="ECO:0000256" key="1">
    <source>
        <dbReference type="ARBA" id="ARBA00004141"/>
    </source>
</evidence>
<feature type="transmembrane region" description="Helical" evidence="8">
    <location>
        <begin position="79"/>
        <end position="101"/>
    </location>
</feature>
<feature type="transmembrane region" description="Helical" evidence="8">
    <location>
        <begin position="216"/>
        <end position="246"/>
    </location>
</feature>
<comment type="similarity">
    <text evidence="2">Belongs to the amino acid-polyamine-organocation (APC) superfamily. Spore germination protein (SGP) (TC 2.A.3.9) family.</text>
</comment>
<proteinExistence type="inferred from homology"/>
<feature type="transmembrane region" description="Helical" evidence="8">
    <location>
        <begin position="116"/>
        <end position="134"/>
    </location>
</feature>
<dbReference type="PANTHER" id="PTHR34975:SF2">
    <property type="entry name" value="SPORE GERMINATION PROTEIN A2"/>
    <property type="match status" value="1"/>
</dbReference>
<dbReference type="InterPro" id="IPR004761">
    <property type="entry name" value="Spore_GerAB"/>
</dbReference>
<evidence type="ECO:0000256" key="2">
    <source>
        <dbReference type="ARBA" id="ARBA00007998"/>
    </source>
</evidence>
<evidence type="ECO:0000256" key="4">
    <source>
        <dbReference type="ARBA" id="ARBA00022544"/>
    </source>
</evidence>
<keyword evidence="4" id="KW-0309">Germination</keyword>
<evidence type="ECO:0000256" key="7">
    <source>
        <dbReference type="ARBA" id="ARBA00023136"/>
    </source>
</evidence>
<comment type="caution">
    <text evidence="9">The sequence shown here is derived from an EMBL/GenBank/DDBJ whole genome shotgun (WGS) entry which is preliminary data.</text>
</comment>
<dbReference type="Proteomes" id="UP001185012">
    <property type="component" value="Unassembled WGS sequence"/>
</dbReference>
<name>A0ABU1IHX4_9BACL</name>
<keyword evidence="5 8" id="KW-0812">Transmembrane</keyword>
<keyword evidence="3" id="KW-0813">Transport</keyword>
<evidence type="ECO:0000256" key="8">
    <source>
        <dbReference type="SAM" id="Phobius"/>
    </source>
</evidence>
<feature type="transmembrane region" description="Helical" evidence="8">
    <location>
        <begin position="146"/>
        <end position="163"/>
    </location>
</feature>
<dbReference type="Pfam" id="PF03845">
    <property type="entry name" value="Spore_permease"/>
    <property type="match status" value="1"/>
</dbReference>
<accession>A0ABU1IHX4</accession>
<organism evidence="9 10">
    <name type="scientific">Desmospora profundinema</name>
    <dbReference type="NCBI Taxonomy" id="1571184"/>
    <lineage>
        <taxon>Bacteria</taxon>
        <taxon>Bacillati</taxon>
        <taxon>Bacillota</taxon>
        <taxon>Bacilli</taxon>
        <taxon>Bacillales</taxon>
        <taxon>Thermoactinomycetaceae</taxon>
        <taxon>Desmospora</taxon>
    </lineage>
</organism>